<accession>R7H3G7</accession>
<name>R7H3G7_9BACT</name>
<feature type="signal peptide" evidence="8">
    <location>
        <begin position="1"/>
        <end position="22"/>
    </location>
</feature>
<dbReference type="Gene3D" id="2.40.170.20">
    <property type="entry name" value="TonB-dependent receptor, beta-barrel domain"/>
    <property type="match status" value="1"/>
</dbReference>
<comment type="subcellular location">
    <subcellularLocation>
        <location evidence="1">Cell outer membrane</location>
        <topology evidence="1">Multi-pass membrane protein</topology>
    </subcellularLocation>
</comment>
<dbReference type="PANTHER" id="PTHR30069:SF29">
    <property type="entry name" value="HEMOGLOBIN AND HEMOGLOBIN-HAPTOGLOBIN-BINDING PROTEIN 1-RELATED"/>
    <property type="match status" value="1"/>
</dbReference>
<feature type="chain" id="PRO_5004434926" evidence="8">
    <location>
        <begin position="23"/>
        <end position="843"/>
    </location>
</feature>
<dbReference type="InterPro" id="IPR039426">
    <property type="entry name" value="TonB-dep_rcpt-like"/>
</dbReference>
<dbReference type="PANTHER" id="PTHR30069">
    <property type="entry name" value="TONB-DEPENDENT OUTER MEMBRANE RECEPTOR"/>
    <property type="match status" value="1"/>
</dbReference>
<dbReference type="InterPro" id="IPR012910">
    <property type="entry name" value="Plug_dom"/>
</dbReference>
<dbReference type="STRING" id="1263103.BN741_01647"/>
<reference evidence="10" key="1">
    <citation type="submission" date="2012-11" db="EMBL/GenBank/DDBJ databases">
        <title>Dependencies among metagenomic species, viruses, plasmids and units of genetic variation.</title>
        <authorList>
            <person name="Nielsen H.B."/>
            <person name="Almeida M."/>
            <person name="Juncker A.S."/>
            <person name="Rasmussen S."/>
            <person name="Li J."/>
            <person name="Sunagawa S."/>
            <person name="Plichta D."/>
            <person name="Gautier L."/>
            <person name="Le Chatelier E."/>
            <person name="Peletier E."/>
            <person name="Bonde I."/>
            <person name="Nielsen T."/>
            <person name="Manichanh C."/>
            <person name="Arumugam M."/>
            <person name="Batto J."/>
            <person name="Santos M.B.Q.D."/>
            <person name="Blom N."/>
            <person name="Borruel N."/>
            <person name="Burgdorf K.S."/>
            <person name="Boumezbeur F."/>
            <person name="Casellas F."/>
            <person name="Dore J."/>
            <person name="Guarner F."/>
            <person name="Hansen T."/>
            <person name="Hildebrand F."/>
            <person name="Kaas R.S."/>
            <person name="Kennedy S."/>
            <person name="Kristiansen K."/>
            <person name="Kultima J.R."/>
            <person name="Leonard P."/>
            <person name="Levenez F."/>
            <person name="Lund O."/>
            <person name="Moumen B."/>
            <person name="Le Paslier D."/>
            <person name="Pons N."/>
            <person name="Pedersen O."/>
            <person name="Prifti E."/>
            <person name="Qin J."/>
            <person name="Raes J."/>
            <person name="Tap J."/>
            <person name="Tims S."/>
            <person name="Ussery D.W."/>
            <person name="Yamada T."/>
            <person name="MetaHit consortium"/>
            <person name="Renault P."/>
            <person name="Sicheritz-Ponten T."/>
            <person name="Bork P."/>
            <person name="Wang J."/>
            <person name="Brunak S."/>
            <person name="Ehrlich S.D."/>
        </authorList>
    </citation>
    <scope>NUCLEOTIDE SEQUENCE [LARGE SCALE GENOMIC DNA]</scope>
</reference>
<dbReference type="Proteomes" id="UP000018072">
    <property type="component" value="Unassembled WGS sequence"/>
</dbReference>
<dbReference type="InterPro" id="IPR036942">
    <property type="entry name" value="Beta-barrel_TonB_sf"/>
</dbReference>
<protein>
    <submittedName>
        <fullName evidence="10">TonB-dependent receptor plug domain protein</fullName>
    </submittedName>
</protein>
<dbReference type="InterPro" id="IPR037066">
    <property type="entry name" value="Plug_dom_sf"/>
</dbReference>
<feature type="domain" description="TonB-dependent receptor plug" evidence="9">
    <location>
        <begin position="61"/>
        <end position="138"/>
    </location>
</feature>
<keyword evidence="10" id="KW-0675">Receptor</keyword>
<dbReference type="GO" id="GO:0044718">
    <property type="term" value="P:siderophore transmembrane transport"/>
    <property type="evidence" value="ECO:0007669"/>
    <property type="project" value="TreeGrafter"/>
</dbReference>
<keyword evidence="4" id="KW-0812">Transmembrane</keyword>
<evidence type="ECO:0000256" key="3">
    <source>
        <dbReference type="ARBA" id="ARBA00022452"/>
    </source>
</evidence>
<evidence type="ECO:0000256" key="7">
    <source>
        <dbReference type="ARBA" id="ARBA00023237"/>
    </source>
</evidence>
<keyword evidence="6" id="KW-0472">Membrane</keyword>
<gene>
    <name evidence="10" type="ORF">BN741_01647</name>
</gene>
<organism evidence="10">
    <name type="scientific">Leyella stercorea CAG:629</name>
    <dbReference type="NCBI Taxonomy" id="1263103"/>
    <lineage>
        <taxon>Bacteria</taxon>
        <taxon>Pseudomonadati</taxon>
        <taxon>Bacteroidota</taxon>
        <taxon>Bacteroidia</taxon>
        <taxon>Bacteroidales</taxon>
        <taxon>Prevotellaceae</taxon>
        <taxon>Leyella</taxon>
    </lineage>
</organism>
<dbReference type="Pfam" id="PF07715">
    <property type="entry name" value="Plug"/>
    <property type="match status" value="1"/>
</dbReference>
<keyword evidence="3" id="KW-1134">Transmembrane beta strand</keyword>
<keyword evidence="2" id="KW-0813">Transport</keyword>
<comment type="caution">
    <text evidence="10">The sequence shown here is derived from an EMBL/GenBank/DDBJ whole genome shotgun (WGS) entry which is preliminary data.</text>
</comment>
<keyword evidence="7" id="KW-0998">Cell outer membrane</keyword>
<evidence type="ECO:0000313" key="10">
    <source>
        <dbReference type="EMBL" id="CDE33548.1"/>
    </source>
</evidence>
<proteinExistence type="predicted"/>
<dbReference type="GO" id="GO:0009279">
    <property type="term" value="C:cell outer membrane"/>
    <property type="evidence" value="ECO:0007669"/>
    <property type="project" value="UniProtKB-SubCell"/>
</dbReference>
<evidence type="ECO:0000256" key="2">
    <source>
        <dbReference type="ARBA" id="ARBA00022448"/>
    </source>
</evidence>
<dbReference type="GO" id="GO:0015344">
    <property type="term" value="F:siderophore uptake transmembrane transporter activity"/>
    <property type="evidence" value="ECO:0007669"/>
    <property type="project" value="TreeGrafter"/>
</dbReference>
<evidence type="ECO:0000259" key="9">
    <source>
        <dbReference type="Pfam" id="PF07715"/>
    </source>
</evidence>
<evidence type="ECO:0000256" key="1">
    <source>
        <dbReference type="ARBA" id="ARBA00004571"/>
    </source>
</evidence>
<evidence type="ECO:0000256" key="6">
    <source>
        <dbReference type="ARBA" id="ARBA00023136"/>
    </source>
</evidence>
<sequence length="843" mass="93829">MKNRTIILPLLIAAFLSNNIQAYGKRQPKAKVSSDSTAVADNEMSVMLKNITVTVSRGVARKTPIAMSDVDRKEVENKLGNNELPEMLNQTPGVYATKNSGAYGDSKLNMRGFQSSNVAVMVNGVPVNDMEHGGLYWSNWGGLGEMVRYMQTQRGLGASKVSVPSIGGTVNIVTKTTDSKRGGYATYGVGNDGFNHLTVSVSTGLTKSGWNFSMLFGKKWGDGYIQGTNFSDYDYFFAVSKRLGQHHQIALTGFGSPQSHYQRNQYDGLSVEGWQDVKRFMGGKSVYRYNPTYGFGKNGERKSSAFNFYHKPQFSLNHIWLIDDKSSLNTALYMSIGHGYGNSGQGINSAYANSWYGAANGKLRYDFRHADGTFAYDQVQELNEQSDAGSKMVMAQSFNDHIWYGLLSTYTRQLAKGLDFYAGLDVRSYKGTHTSKISDLYNGAYYTDLRYRSSVNPANNAAALDPNWQYEKLSIGDVVCRDYDSHIVQHGVFSQLEYSKDRITAFVSGTLATSRYWRYDRFYYDAAHAKSDKKNFASGSIKGGLNYNIDRYNNVFANVGYISRAPFFSGGVFLMSQSSNEINKDAVNEKAFSFELGYGLRYKWLYVALNAYFTKWMDKTTSKSGYMNNNTELYTMSMTGVNAKHMGVELDVVARPTPYVTLKGMLSLGNWRWDNNATAYFYNSATQPLANITTGAVASGVGAPDHLKFTLNQDGIHVGGSAQTTAAIGGEVKLLKMLHIGADYTYYARLYADYSLPTYGGGGELTLKEPWRVPAAGQLDLNARYDFNIGSCRASIFGVVKNVLNYEYIQDAFYDGTNNGWKDAYRVFYAFGRRFSVKLKIAF</sequence>
<dbReference type="AlphaFoldDB" id="R7H3G7"/>
<dbReference type="Gene3D" id="2.170.130.10">
    <property type="entry name" value="TonB-dependent receptor, plug domain"/>
    <property type="match status" value="1"/>
</dbReference>
<dbReference type="EMBL" id="CBIT010000181">
    <property type="protein sequence ID" value="CDE33548.1"/>
    <property type="molecule type" value="Genomic_DNA"/>
</dbReference>
<evidence type="ECO:0000256" key="8">
    <source>
        <dbReference type="SAM" id="SignalP"/>
    </source>
</evidence>
<evidence type="ECO:0000256" key="5">
    <source>
        <dbReference type="ARBA" id="ARBA00022729"/>
    </source>
</evidence>
<dbReference type="SUPFAM" id="SSF56935">
    <property type="entry name" value="Porins"/>
    <property type="match status" value="1"/>
</dbReference>
<keyword evidence="5 8" id="KW-0732">Signal</keyword>
<evidence type="ECO:0000256" key="4">
    <source>
        <dbReference type="ARBA" id="ARBA00022692"/>
    </source>
</evidence>